<evidence type="ECO:0000256" key="11">
    <source>
        <dbReference type="SAM" id="MobiDB-lite"/>
    </source>
</evidence>
<feature type="transmembrane region" description="Helical" evidence="10">
    <location>
        <begin position="144"/>
        <end position="164"/>
    </location>
</feature>
<keyword evidence="10" id="KW-0813">Transport</keyword>
<evidence type="ECO:0000256" key="2">
    <source>
        <dbReference type="ARBA" id="ARBA00004922"/>
    </source>
</evidence>
<evidence type="ECO:0000256" key="7">
    <source>
        <dbReference type="ARBA" id="ARBA00023136"/>
    </source>
</evidence>
<keyword evidence="7 10" id="KW-0472">Membrane</keyword>
<dbReference type="EMBL" id="CVQI01032618">
    <property type="protein sequence ID" value="CRK41874.1"/>
    <property type="molecule type" value="Genomic_DNA"/>
</dbReference>
<sequence>MGVPEDGHQDQSTSPQSLKHSRTGTGTGTARAAGSPSGPPWLASAWMGAFSLAFAAAGFVFLRVLGLGARGLVLANAINMACRIVWSLAFVRRYFRRAGVPFSLARLGPANLTAVVVFVAPRLVEMLTGVTAQSAGGIRDVVKVGVAAVPFVLLVLFAERDFLLQCYQAARKRKTE</sequence>
<gene>
    <name evidence="12" type="ORF">BN1723_015979</name>
</gene>
<keyword evidence="5 10" id="KW-0256">Endoplasmic reticulum</keyword>
<comment type="subcellular location">
    <subcellularLocation>
        <location evidence="1 10">Endoplasmic reticulum membrane</location>
        <topology evidence="1 10">Multi-pass membrane protein</topology>
    </subcellularLocation>
</comment>
<name>A0A0G4N6A1_VERLO</name>
<dbReference type="AlphaFoldDB" id="A0A0G4N6A1"/>
<accession>A0A0G4N6A1</accession>
<proteinExistence type="inferred from homology"/>
<reference evidence="13" key="1">
    <citation type="submission" date="2015-05" db="EMBL/GenBank/DDBJ databases">
        <authorList>
            <person name="Fogelqvist Johan"/>
        </authorList>
    </citation>
    <scope>NUCLEOTIDE SEQUENCE [LARGE SCALE GENOMIC DNA]</scope>
</reference>
<evidence type="ECO:0000256" key="8">
    <source>
        <dbReference type="ARBA" id="ARBA00044793"/>
    </source>
</evidence>
<keyword evidence="6 10" id="KW-1133">Transmembrane helix</keyword>
<feature type="transmembrane region" description="Helical" evidence="10">
    <location>
        <begin position="41"/>
        <end position="65"/>
    </location>
</feature>
<evidence type="ECO:0000256" key="6">
    <source>
        <dbReference type="ARBA" id="ARBA00022989"/>
    </source>
</evidence>
<comment type="caution">
    <text evidence="10">Lacks conserved residue(s) required for the propagation of feature annotation.</text>
</comment>
<dbReference type="InterPro" id="IPR007594">
    <property type="entry name" value="RFT1"/>
</dbReference>
<evidence type="ECO:0000256" key="5">
    <source>
        <dbReference type="ARBA" id="ARBA00022824"/>
    </source>
</evidence>
<evidence type="ECO:0000256" key="4">
    <source>
        <dbReference type="ARBA" id="ARBA00022692"/>
    </source>
</evidence>
<evidence type="ECO:0000313" key="12">
    <source>
        <dbReference type="EMBL" id="CRK41874.1"/>
    </source>
</evidence>
<evidence type="ECO:0000313" key="13">
    <source>
        <dbReference type="Proteomes" id="UP000045706"/>
    </source>
</evidence>
<organism evidence="12 13">
    <name type="scientific">Verticillium longisporum</name>
    <name type="common">Verticillium dahliae var. longisporum</name>
    <dbReference type="NCBI Taxonomy" id="100787"/>
    <lineage>
        <taxon>Eukaryota</taxon>
        <taxon>Fungi</taxon>
        <taxon>Dikarya</taxon>
        <taxon>Ascomycota</taxon>
        <taxon>Pezizomycotina</taxon>
        <taxon>Sordariomycetes</taxon>
        <taxon>Hypocreomycetidae</taxon>
        <taxon>Glomerellales</taxon>
        <taxon>Plectosphaerellaceae</taxon>
        <taxon>Verticillium</taxon>
    </lineage>
</organism>
<comment type="function">
    <text evidence="9 10">Intramembrane glycolipid transporter that operates in the biosynthetic pathway of dolichol-linked oligosaccharides, the glycan precursors employed in protein asparagine (N)-glycosylation. The sequential addition of sugars to dolichol pyrophosphate produces dolichol-linked oligosaccharides containing fourteen sugars, including two GlcNAcs, nine mannoses and three glucoses. Once assembled, the oligosaccharide is transferred from the lipid to nascent proteins by oligosaccharyltransferases. The assembly of dolichol-linked oligosaccharides begins on the cytosolic side of the endoplasmic reticulum membrane and finishes in its lumen. RFT1 could mediate the translocation of the cytosolically oriented intermediate DolPP-GlcNAc2Man5, produced by ALG11, into the ER lumen where dolichol-linked oligosaccharides assembly continues. However, the intramembrane lipid transporter activity could not be confirmed in vitro.</text>
</comment>
<dbReference type="Pfam" id="PF04506">
    <property type="entry name" value="Rft-1"/>
    <property type="match status" value="1"/>
</dbReference>
<evidence type="ECO:0000256" key="1">
    <source>
        <dbReference type="ARBA" id="ARBA00004477"/>
    </source>
</evidence>
<evidence type="ECO:0000256" key="3">
    <source>
        <dbReference type="ARBA" id="ARBA00010288"/>
    </source>
</evidence>
<evidence type="ECO:0000256" key="9">
    <source>
        <dbReference type="ARBA" id="ARBA00045912"/>
    </source>
</evidence>
<keyword evidence="4 10" id="KW-0812">Transmembrane</keyword>
<comment type="pathway">
    <text evidence="2">Protein modification; protein glycosylation.</text>
</comment>
<feature type="transmembrane region" description="Helical" evidence="10">
    <location>
        <begin position="103"/>
        <end position="124"/>
    </location>
</feature>
<dbReference type="GO" id="GO:0006488">
    <property type="term" value="P:dolichol-linked oligosaccharide biosynthetic process"/>
    <property type="evidence" value="ECO:0007669"/>
    <property type="project" value="InterPro"/>
</dbReference>
<evidence type="ECO:0000256" key="10">
    <source>
        <dbReference type="RuleBase" id="RU365067"/>
    </source>
</evidence>
<dbReference type="GO" id="GO:0034203">
    <property type="term" value="P:glycolipid translocation"/>
    <property type="evidence" value="ECO:0007669"/>
    <property type="project" value="TreeGrafter"/>
</dbReference>
<dbReference type="Proteomes" id="UP000045706">
    <property type="component" value="Unassembled WGS sequence"/>
</dbReference>
<dbReference type="PANTHER" id="PTHR13117:SF5">
    <property type="entry name" value="PROTEIN RFT1 HOMOLOG"/>
    <property type="match status" value="1"/>
</dbReference>
<feature type="region of interest" description="Disordered" evidence="11">
    <location>
        <begin position="1"/>
        <end position="36"/>
    </location>
</feature>
<protein>
    <recommendedName>
        <fullName evidence="8 10">Man(5)GlcNAc(2)-PP-dolichol translocation protein RFT1</fullName>
    </recommendedName>
</protein>
<dbReference type="GO" id="GO:0005789">
    <property type="term" value="C:endoplasmic reticulum membrane"/>
    <property type="evidence" value="ECO:0007669"/>
    <property type="project" value="UniProtKB-SubCell"/>
</dbReference>
<comment type="similarity">
    <text evidence="3 10">Belongs to the RFT1 family.</text>
</comment>
<dbReference type="PANTHER" id="PTHR13117">
    <property type="entry name" value="ENDOPLASMIC RETICULUM MULTISPAN TRANSMEMBRANE PROTEIN-RELATED"/>
    <property type="match status" value="1"/>
</dbReference>